<comment type="similarity">
    <text evidence="1">Belongs to the alkylbase DNA glycosidase AlkA family.</text>
</comment>
<feature type="domain" description="HhH-GPD" evidence="5">
    <location>
        <begin position="269"/>
        <end position="424"/>
    </location>
</feature>
<dbReference type="FunFam" id="1.10.340.30:FF:000004">
    <property type="entry name" value="DNA-3-methyladenine glycosylase II"/>
    <property type="match status" value="1"/>
</dbReference>
<name>A0AAW0J4N7_QUESU</name>
<comment type="caution">
    <text evidence="6">The sequence shown here is derived from an EMBL/GenBank/DDBJ whole genome shotgun (WGS) entry which is preliminary data.</text>
</comment>
<dbReference type="SMART" id="SM00478">
    <property type="entry name" value="ENDO3c"/>
    <property type="match status" value="1"/>
</dbReference>
<evidence type="ECO:0000256" key="1">
    <source>
        <dbReference type="ARBA" id="ARBA00010817"/>
    </source>
</evidence>
<organism evidence="6 7">
    <name type="scientific">Quercus suber</name>
    <name type="common">Cork oak</name>
    <dbReference type="NCBI Taxonomy" id="58331"/>
    <lineage>
        <taxon>Eukaryota</taxon>
        <taxon>Viridiplantae</taxon>
        <taxon>Streptophyta</taxon>
        <taxon>Embryophyta</taxon>
        <taxon>Tracheophyta</taxon>
        <taxon>Spermatophyta</taxon>
        <taxon>Magnoliopsida</taxon>
        <taxon>eudicotyledons</taxon>
        <taxon>Gunneridae</taxon>
        <taxon>Pentapetalae</taxon>
        <taxon>rosids</taxon>
        <taxon>fabids</taxon>
        <taxon>Fagales</taxon>
        <taxon>Fagaceae</taxon>
        <taxon>Quercus</taxon>
    </lineage>
</organism>
<evidence type="ECO:0000313" key="6">
    <source>
        <dbReference type="EMBL" id="KAK7821750.1"/>
    </source>
</evidence>
<dbReference type="PANTHER" id="PTHR43003">
    <property type="entry name" value="DNA-3-METHYLADENINE GLYCOSYLASE"/>
    <property type="match status" value="1"/>
</dbReference>
<dbReference type="GO" id="GO:0032131">
    <property type="term" value="F:alkylated DNA binding"/>
    <property type="evidence" value="ECO:0007669"/>
    <property type="project" value="TreeGrafter"/>
</dbReference>
<dbReference type="InterPro" id="IPR051912">
    <property type="entry name" value="Alkylbase_DNA_Glycosylase/TA"/>
</dbReference>
<dbReference type="GO" id="GO:0006285">
    <property type="term" value="P:base-excision repair, AP site formation"/>
    <property type="evidence" value="ECO:0007669"/>
    <property type="project" value="TreeGrafter"/>
</dbReference>
<evidence type="ECO:0000256" key="2">
    <source>
        <dbReference type="ARBA" id="ARBA00022763"/>
    </source>
</evidence>
<feature type="region of interest" description="Disordered" evidence="4">
    <location>
        <begin position="1"/>
        <end position="86"/>
    </location>
</feature>
<dbReference type="SUPFAM" id="SSF48150">
    <property type="entry name" value="DNA-glycosylase"/>
    <property type="match status" value="2"/>
</dbReference>
<dbReference type="InterPro" id="IPR011257">
    <property type="entry name" value="DNA_glycosylase"/>
</dbReference>
<keyword evidence="7" id="KW-1185">Reference proteome</keyword>
<dbReference type="GO" id="GO:0008725">
    <property type="term" value="F:DNA-3-methyladenine glycosylase activity"/>
    <property type="evidence" value="ECO:0007669"/>
    <property type="project" value="TreeGrafter"/>
</dbReference>
<evidence type="ECO:0000313" key="7">
    <source>
        <dbReference type="Proteomes" id="UP000237347"/>
    </source>
</evidence>
<dbReference type="GO" id="GO:0043916">
    <property type="term" value="F:DNA-7-methylguanine glycosylase activity"/>
    <property type="evidence" value="ECO:0007669"/>
    <property type="project" value="TreeGrafter"/>
</dbReference>
<evidence type="ECO:0000259" key="5">
    <source>
        <dbReference type="SMART" id="SM00478"/>
    </source>
</evidence>
<protein>
    <submittedName>
        <fullName evidence="6">Dna-3-methyladenine glycosylase 1</fullName>
    </submittedName>
</protein>
<gene>
    <name evidence="6" type="primary">mag1_1</name>
    <name evidence="6" type="ORF">CFP56_037320</name>
</gene>
<dbReference type="GO" id="GO:0005634">
    <property type="term" value="C:nucleus"/>
    <property type="evidence" value="ECO:0007669"/>
    <property type="project" value="TreeGrafter"/>
</dbReference>
<feature type="compositionally biased region" description="Pro residues" evidence="4">
    <location>
        <begin position="14"/>
        <end position="26"/>
    </location>
</feature>
<keyword evidence="3" id="KW-0234">DNA repair</keyword>
<evidence type="ECO:0000256" key="3">
    <source>
        <dbReference type="ARBA" id="ARBA00023204"/>
    </source>
</evidence>
<dbReference type="GO" id="GO:0006307">
    <property type="term" value="P:DNA alkylation repair"/>
    <property type="evidence" value="ECO:0007669"/>
    <property type="project" value="TreeGrafter"/>
</dbReference>
<dbReference type="Gene3D" id="1.10.1670.40">
    <property type="match status" value="1"/>
</dbReference>
<evidence type="ECO:0000256" key="4">
    <source>
        <dbReference type="SAM" id="MobiDB-lite"/>
    </source>
</evidence>
<dbReference type="EMBL" id="PKMF04000690">
    <property type="protein sequence ID" value="KAK7821750.1"/>
    <property type="molecule type" value="Genomic_DNA"/>
</dbReference>
<sequence>MGKRSAIHSQSNPKLPPEEPTSPPENPSSSTEIPLPPQKIRKLSSKNKESQQPEPEPEPQPQVPNSEDSSIAKPSDPTPSETPNTLLPIISVNPLTLDGEIDLALNHLRSSDPLLTSLIDSYRRPSFESDPSPPFLSLTKSILYQQLAPNAAKAIYKRFVSLCGSESEVVPDNVLALDAAELRKIGISGRKATYLHDLANNDPTPSETPNTLLPIISVNPLTLDGEIDLALNHLRSSDPLLTSLIDSYRRPSFESDPSPPFLSLTKSILYQQLAPNAAKAIYKRFVSLCGSESEVVPDNVLALDAAELRKIGISGRKATYLHDLANKYKDGVLSDSSILEMDDESLVTKLTLVKGIGVWSVHMFMIFSLHKPDVLPVGDLGVRKGVQRLYGLKELPLPLQMEEICEKWKPYRSVGSWYMWRLMEAKGVVDSV</sequence>
<reference evidence="6 7" key="1">
    <citation type="journal article" date="2018" name="Sci. Data">
        <title>The draft genome sequence of cork oak.</title>
        <authorList>
            <person name="Ramos A.M."/>
            <person name="Usie A."/>
            <person name="Barbosa P."/>
            <person name="Barros P.M."/>
            <person name="Capote T."/>
            <person name="Chaves I."/>
            <person name="Simoes F."/>
            <person name="Abreu I."/>
            <person name="Carrasquinho I."/>
            <person name="Faro C."/>
            <person name="Guimaraes J.B."/>
            <person name="Mendonca D."/>
            <person name="Nobrega F."/>
            <person name="Rodrigues L."/>
            <person name="Saibo N.J.M."/>
            <person name="Varela M.C."/>
            <person name="Egas C."/>
            <person name="Matos J."/>
            <person name="Miguel C.M."/>
            <person name="Oliveira M.M."/>
            <person name="Ricardo C.P."/>
            <person name="Goncalves S."/>
        </authorList>
    </citation>
    <scope>NUCLEOTIDE SEQUENCE [LARGE SCALE GENOMIC DNA]</scope>
    <source>
        <strain evidence="7">cv. HL8</strain>
    </source>
</reference>
<dbReference type="Pfam" id="PF00730">
    <property type="entry name" value="HhH-GPD"/>
    <property type="match status" value="2"/>
</dbReference>
<dbReference type="InterPro" id="IPR003265">
    <property type="entry name" value="HhH-GPD_domain"/>
</dbReference>
<keyword evidence="2" id="KW-0227">DNA damage</keyword>
<dbReference type="GO" id="GO:0032993">
    <property type="term" value="C:protein-DNA complex"/>
    <property type="evidence" value="ECO:0007669"/>
    <property type="project" value="TreeGrafter"/>
</dbReference>
<dbReference type="PANTHER" id="PTHR43003:SF8">
    <property type="entry name" value="HHH-GPD DOMAIN-CONTAINING PROTEIN"/>
    <property type="match status" value="1"/>
</dbReference>
<dbReference type="AlphaFoldDB" id="A0AAW0J4N7"/>
<dbReference type="Proteomes" id="UP000237347">
    <property type="component" value="Unassembled WGS sequence"/>
</dbReference>
<accession>A0AAW0J4N7</accession>
<dbReference type="Gene3D" id="1.10.340.30">
    <property type="entry name" value="Hypothetical protein, domain 2"/>
    <property type="match status" value="2"/>
</dbReference>
<dbReference type="CDD" id="cd00056">
    <property type="entry name" value="ENDO3c"/>
    <property type="match status" value="1"/>
</dbReference>
<proteinExistence type="inferred from homology"/>